<dbReference type="EMBL" id="MFLA01000045">
    <property type="protein sequence ID" value="OGG57763.1"/>
    <property type="molecule type" value="Genomic_DNA"/>
</dbReference>
<feature type="coiled-coil region" evidence="1">
    <location>
        <begin position="35"/>
        <end position="66"/>
    </location>
</feature>
<feature type="region of interest" description="Disordered" evidence="2">
    <location>
        <begin position="1"/>
        <end position="22"/>
    </location>
</feature>
<evidence type="ECO:0000256" key="1">
    <source>
        <dbReference type="SAM" id="Coils"/>
    </source>
</evidence>
<evidence type="ECO:0000256" key="2">
    <source>
        <dbReference type="SAM" id="MobiDB-lite"/>
    </source>
</evidence>
<dbReference type="SUPFAM" id="SSF58100">
    <property type="entry name" value="Bacterial hemolysins"/>
    <property type="match status" value="1"/>
</dbReference>
<dbReference type="AlphaFoldDB" id="A0A1F6D8H9"/>
<comment type="caution">
    <text evidence="3">The sequence shown here is derived from an EMBL/GenBank/DDBJ whole genome shotgun (WGS) entry which is preliminary data.</text>
</comment>
<proteinExistence type="predicted"/>
<keyword evidence="1" id="KW-0175">Coiled coil</keyword>
<accession>A0A1F6D8H9</accession>
<organism evidence="3 4">
    <name type="scientific">Candidatus Kaiserbacteria bacterium RIFCSPHIGHO2_01_FULL_56_24</name>
    <dbReference type="NCBI Taxonomy" id="1798487"/>
    <lineage>
        <taxon>Bacteria</taxon>
        <taxon>Candidatus Kaiseribacteriota</taxon>
    </lineage>
</organism>
<reference evidence="3 4" key="1">
    <citation type="journal article" date="2016" name="Nat. Commun.">
        <title>Thousands of microbial genomes shed light on interconnected biogeochemical processes in an aquifer system.</title>
        <authorList>
            <person name="Anantharaman K."/>
            <person name="Brown C.T."/>
            <person name="Hug L.A."/>
            <person name="Sharon I."/>
            <person name="Castelle C.J."/>
            <person name="Probst A.J."/>
            <person name="Thomas B.C."/>
            <person name="Singh A."/>
            <person name="Wilkins M.J."/>
            <person name="Karaoz U."/>
            <person name="Brodie E.L."/>
            <person name="Williams K.H."/>
            <person name="Hubbard S.S."/>
            <person name="Banfield J.F."/>
        </authorList>
    </citation>
    <scope>NUCLEOTIDE SEQUENCE [LARGE SCALE GENOMIC DNA]</scope>
</reference>
<gene>
    <name evidence="3" type="ORF">A2765_05010</name>
</gene>
<evidence type="ECO:0000313" key="4">
    <source>
        <dbReference type="Proteomes" id="UP000176377"/>
    </source>
</evidence>
<name>A0A1F6D8H9_9BACT</name>
<dbReference type="Gene3D" id="1.10.287.1490">
    <property type="match status" value="1"/>
</dbReference>
<protein>
    <submittedName>
        <fullName evidence="3">Uncharacterized protein</fullName>
    </submittedName>
</protein>
<dbReference type="Proteomes" id="UP000176377">
    <property type="component" value="Unassembled WGS sequence"/>
</dbReference>
<sequence length="124" mass="14244">MSEEFTRSKKNTSPEDLANDIARQEKLIDRRRSKIENGQAEIQALAARLERIRERITKEYGDAKQNPDSVETKDRLSATLTEYAELQAKHANLLRAEDKFLTAIETFSRKLDDMEGEYGGILKN</sequence>
<evidence type="ECO:0000313" key="3">
    <source>
        <dbReference type="EMBL" id="OGG57763.1"/>
    </source>
</evidence>